<reference evidence="1 2" key="1">
    <citation type="journal article" date="2024" name="Ann. Entomol. Soc. Am.">
        <title>Genomic analyses of the southern and eastern yellowjacket wasps (Hymenoptera: Vespidae) reveal evolutionary signatures of social life.</title>
        <authorList>
            <person name="Catto M.A."/>
            <person name="Caine P.B."/>
            <person name="Orr S.E."/>
            <person name="Hunt B.G."/>
            <person name="Goodisman M.A.D."/>
        </authorList>
    </citation>
    <scope>NUCLEOTIDE SEQUENCE [LARGE SCALE GENOMIC DNA]</scope>
    <source>
        <strain evidence="1">232</strain>
        <tissue evidence="1">Head and thorax</tissue>
    </source>
</reference>
<dbReference type="Proteomes" id="UP001607303">
    <property type="component" value="Unassembled WGS sequence"/>
</dbReference>
<evidence type="ECO:0000313" key="1">
    <source>
        <dbReference type="EMBL" id="KAL2729865.1"/>
    </source>
</evidence>
<name>A0ABD2BAX9_VESMC</name>
<dbReference type="EMBL" id="JAYRBN010000091">
    <property type="protein sequence ID" value="KAL2729865.1"/>
    <property type="molecule type" value="Genomic_DNA"/>
</dbReference>
<proteinExistence type="predicted"/>
<dbReference type="AlphaFoldDB" id="A0ABD2BAX9"/>
<keyword evidence="2" id="KW-1185">Reference proteome</keyword>
<sequence length="66" mass="7641">MRRTRPLSTTMCTRRDTKRNSTKRVLCELRCALVEIQSRTELITVKVGQRSNLLSSHVAKYPYCAI</sequence>
<evidence type="ECO:0000313" key="2">
    <source>
        <dbReference type="Proteomes" id="UP001607303"/>
    </source>
</evidence>
<organism evidence="1 2">
    <name type="scientific">Vespula maculifrons</name>
    <name type="common">Eastern yellow jacket</name>
    <name type="synonym">Wasp</name>
    <dbReference type="NCBI Taxonomy" id="7453"/>
    <lineage>
        <taxon>Eukaryota</taxon>
        <taxon>Metazoa</taxon>
        <taxon>Ecdysozoa</taxon>
        <taxon>Arthropoda</taxon>
        <taxon>Hexapoda</taxon>
        <taxon>Insecta</taxon>
        <taxon>Pterygota</taxon>
        <taxon>Neoptera</taxon>
        <taxon>Endopterygota</taxon>
        <taxon>Hymenoptera</taxon>
        <taxon>Apocrita</taxon>
        <taxon>Aculeata</taxon>
        <taxon>Vespoidea</taxon>
        <taxon>Vespidae</taxon>
        <taxon>Vespinae</taxon>
        <taxon>Vespula</taxon>
    </lineage>
</organism>
<gene>
    <name evidence="1" type="ORF">V1477_015676</name>
</gene>
<protein>
    <submittedName>
        <fullName evidence="1">Uncharacterized protein</fullName>
    </submittedName>
</protein>
<accession>A0ABD2BAX9</accession>
<comment type="caution">
    <text evidence="1">The sequence shown here is derived from an EMBL/GenBank/DDBJ whole genome shotgun (WGS) entry which is preliminary data.</text>
</comment>